<dbReference type="Proteomes" id="UP000295444">
    <property type="component" value="Unassembled WGS sequence"/>
</dbReference>
<reference evidence="5 6" key="1">
    <citation type="submission" date="2019-03" db="EMBL/GenBank/DDBJ databases">
        <title>Genomic Encyclopedia of Type Strains, Phase IV (KMG-IV): sequencing the most valuable type-strain genomes for metagenomic binning, comparative biology and taxonomic classification.</title>
        <authorList>
            <person name="Goeker M."/>
        </authorList>
    </citation>
    <scope>NUCLEOTIDE SEQUENCE [LARGE SCALE GENOMIC DNA]</scope>
    <source>
        <strain evidence="5 6">DSM 45361</strain>
    </source>
</reference>
<comment type="caution">
    <text evidence="5">The sequence shown here is derived from an EMBL/GenBank/DDBJ whole genome shotgun (WGS) entry which is preliminary data.</text>
</comment>
<protein>
    <submittedName>
        <fullName evidence="5">Monosaccharide ABC transporter substrate-binding protein (CUT2 family)</fullName>
    </submittedName>
</protein>
<name>A0A4R6SJD9_LABRH</name>
<accession>A0A4R6SJD9</accession>
<dbReference type="Gene3D" id="3.40.50.2300">
    <property type="match status" value="2"/>
</dbReference>
<dbReference type="PANTHER" id="PTHR30036">
    <property type="entry name" value="D-XYLOSE-BINDING PERIPLASMIC PROTEIN"/>
    <property type="match status" value="1"/>
</dbReference>
<evidence type="ECO:0000256" key="3">
    <source>
        <dbReference type="SAM" id="SignalP"/>
    </source>
</evidence>
<dbReference type="InterPro" id="IPR028082">
    <property type="entry name" value="Peripla_BP_I"/>
</dbReference>
<keyword evidence="6" id="KW-1185">Reference proteome</keyword>
<dbReference type="PROSITE" id="PS51257">
    <property type="entry name" value="PROKAR_LIPOPROTEIN"/>
    <property type="match status" value="1"/>
</dbReference>
<comment type="subcellular location">
    <subcellularLocation>
        <location evidence="1">Cell envelope</location>
    </subcellularLocation>
</comment>
<evidence type="ECO:0000313" key="5">
    <source>
        <dbReference type="EMBL" id="TDQ01506.1"/>
    </source>
</evidence>
<dbReference type="EMBL" id="SNXZ01000002">
    <property type="protein sequence ID" value="TDQ01506.1"/>
    <property type="molecule type" value="Genomic_DNA"/>
</dbReference>
<evidence type="ECO:0000313" key="6">
    <source>
        <dbReference type="Proteomes" id="UP000295444"/>
    </source>
</evidence>
<feature type="signal peptide" evidence="3">
    <location>
        <begin position="1"/>
        <end position="20"/>
    </location>
</feature>
<feature type="domain" description="Periplasmic binding protein" evidence="4">
    <location>
        <begin position="56"/>
        <end position="314"/>
    </location>
</feature>
<proteinExistence type="predicted"/>
<sequence>MRKSVAAFVAVGSSLALVLAGCGNNSSGDSSGSGGSGGSSAPAAAGGGNGAKVGVILPETASSARWAGFDEPMLKKALEAQGLTPIIENAQGDTQKFSQIADTMLSQKVKVLIVAAPTGDSGAAVEQIAAKQGVPVIDYDRLNLGGSAQYYVSFDNVRVGHLQGQALADSLKDKKGAQVIEIEGAPTDNNATLFKQGQEEVVKPLYADGSLKLVNSRAIDKWDNQLGGQVFEQLLTANKGKIDGVLAANDGLAGAVITVLQKYHLAGKVPVTGQDATADGLRAILSGQQYSTVFKPIQEEADAAAQLAAALVKGSTGEADKVATATSHDPTGNRDVKSVLLTPQPITKDNVKLVIDKGYVKASEVCTGAAKAACDSAGIK</sequence>
<evidence type="ECO:0000256" key="1">
    <source>
        <dbReference type="ARBA" id="ARBA00004196"/>
    </source>
</evidence>
<evidence type="ECO:0000259" key="4">
    <source>
        <dbReference type="Pfam" id="PF13407"/>
    </source>
</evidence>
<dbReference type="RefSeq" id="WP_133850079.1">
    <property type="nucleotide sequence ID" value="NZ_SNXZ01000002.1"/>
</dbReference>
<dbReference type="SUPFAM" id="SSF53822">
    <property type="entry name" value="Periplasmic binding protein-like I"/>
    <property type="match status" value="1"/>
</dbReference>
<dbReference type="InterPro" id="IPR050555">
    <property type="entry name" value="Bact_Solute-Bind_Prot2"/>
</dbReference>
<dbReference type="GO" id="GO:0030288">
    <property type="term" value="C:outer membrane-bounded periplasmic space"/>
    <property type="evidence" value="ECO:0007669"/>
    <property type="project" value="TreeGrafter"/>
</dbReference>
<organism evidence="5 6">
    <name type="scientific">Labedaea rhizosphaerae</name>
    <dbReference type="NCBI Taxonomy" id="598644"/>
    <lineage>
        <taxon>Bacteria</taxon>
        <taxon>Bacillati</taxon>
        <taxon>Actinomycetota</taxon>
        <taxon>Actinomycetes</taxon>
        <taxon>Pseudonocardiales</taxon>
        <taxon>Pseudonocardiaceae</taxon>
        <taxon>Labedaea</taxon>
    </lineage>
</organism>
<evidence type="ECO:0000256" key="2">
    <source>
        <dbReference type="ARBA" id="ARBA00022729"/>
    </source>
</evidence>
<dbReference type="AlphaFoldDB" id="A0A4R6SJD9"/>
<dbReference type="OrthoDB" id="9773673at2"/>
<gene>
    <name evidence="5" type="ORF">EV186_1021375</name>
</gene>
<dbReference type="PANTHER" id="PTHR30036:SF1">
    <property type="entry name" value="D-XYLOSE-BINDING PERIPLASMIC PROTEIN"/>
    <property type="match status" value="1"/>
</dbReference>
<dbReference type="GO" id="GO:0030246">
    <property type="term" value="F:carbohydrate binding"/>
    <property type="evidence" value="ECO:0007669"/>
    <property type="project" value="TreeGrafter"/>
</dbReference>
<dbReference type="InterPro" id="IPR025997">
    <property type="entry name" value="SBP_2_dom"/>
</dbReference>
<keyword evidence="2 3" id="KW-0732">Signal</keyword>
<feature type="chain" id="PRO_5038698971" evidence="3">
    <location>
        <begin position="21"/>
        <end position="380"/>
    </location>
</feature>
<dbReference type="Pfam" id="PF13407">
    <property type="entry name" value="Peripla_BP_4"/>
    <property type="match status" value="1"/>
</dbReference>